<feature type="region of interest" description="Disordered" evidence="1">
    <location>
        <begin position="171"/>
        <end position="203"/>
    </location>
</feature>
<feature type="compositionally biased region" description="Pro residues" evidence="1">
    <location>
        <begin position="183"/>
        <end position="200"/>
    </location>
</feature>
<evidence type="ECO:0000313" key="3">
    <source>
        <dbReference type="EMBL" id="KAJ8923482.1"/>
    </source>
</evidence>
<feature type="chain" id="PRO_5043978740" evidence="2">
    <location>
        <begin position="22"/>
        <end position="1064"/>
    </location>
</feature>
<gene>
    <name evidence="3" type="ORF">NQ315_010060</name>
</gene>
<feature type="region of interest" description="Disordered" evidence="1">
    <location>
        <begin position="26"/>
        <end position="88"/>
    </location>
</feature>
<feature type="region of interest" description="Disordered" evidence="1">
    <location>
        <begin position="1041"/>
        <end position="1064"/>
    </location>
</feature>
<feature type="compositionally biased region" description="Basic and acidic residues" evidence="1">
    <location>
        <begin position="30"/>
        <end position="70"/>
    </location>
</feature>
<dbReference type="EMBL" id="JANEYG010000004">
    <property type="protein sequence ID" value="KAJ8923482.1"/>
    <property type="molecule type" value="Genomic_DNA"/>
</dbReference>
<feature type="compositionally biased region" description="Basic and acidic residues" evidence="1">
    <location>
        <begin position="1044"/>
        <end position="1057"/>
    </location>
</feature>
<reference evidence="3 4" key="1">
    <citation type="journal article" date="2023" name="Insect Mol. Biol.">
        <title>Genome sequencing provides insights into the evolution of gene families encoding plant cell wall-degrading enzymes in longhorned beetles.</title>
        <authorList>
            <person name="Shin N.R."/>
            <person name="Okamura Y."/>
            <person name="Kirsch R."/>
            <person name="Pauchet Y."/>
        </authorList>
    </citation>
    <scope>NUCLEOTIDE SEQUENCE [LARGE SCALE GENOMIC DNA]</scope>
    <source>
        <strain evidence="3">EAD_L_NR</strain>
    </source>
</reference>
<dbReference type="Proteomes" id="UP001159042">
    <property type="component" value="Unassembled WGS sequence"/>
</dbReference>
<accession>A0AAV8WBC9</accession>
<organism evidence="3 4">
    <name type="scientific">Exocentrus adspersus</name>
    <dbReference type="NCBI Taxonomy" id="1586481"/>
    <lineage>
        <taxon>Eukaryota</taxon>
        <taxon>Metazoa</taxon>
        <taxon>Ecdysozoa</taxon>
        <taxon>Arthropoda</taxon>
        <taxon>Hexapoda</taxon>
        <taxon>Insecta</taxon>
        <taxon>Pterygota</taxon>
        <taxon>Neoptera</taxon>
        <taxon>Endopterygota</taxon>
        <taxon>Coleoptera</taxon>
        <taxon>Polyphaga</taxon>
        <taxon>Cucujiformia</taxon>
        <taxon>Chrysomeloidea</taxon>
        <taxon>Cerambycidae</taxon>
        <taxon>Lamiinae</taxon>
        <taxon>Acanthocinini</taxon>
        <taxon>Exocentrus</taxon>
    </lineage>
</organism>
<feature type="region of interest" description="Disordered" evidence="1">
    <location>
        <begin position="334"/>
        <end position="390"/>
    </location>
</feature>
<comment type="caution">
    <text evidence="3">The sequence shown here is derived from an EMBL/GenBank/DDBJ whole genome shotgun (WGS) entry which is preliminary data.</text>
</comment>
<feature type="signal peptide" evidence="2">
    <location>
        <begin position="1"/>
        <end position="21"/>
    </location>
</feature>
<feature type="compositionally biased region" description="Pro residues" evidence="1">
    <location>
        <begin position="366"/>
        <end position="387"/>
    </location>
</feature>
<dbReference type="AlphaFoldDB" id="A0AAV8WBC9"/>
<evidence type="ECO:0000256" key="2">
    <source>
        <dbReference type="SAM" id="SignalP"/>
    </source>
</evidence>
<name>A0AAV8WBC9_9CUCU</name>
<keyword evidence="2" id="KW-0732">Signal</keyword>
<sequence length="1064" mass="111275">MYFQIIVAFLCTFLALQQVAAVVNNGSASKTEDSKTSSKETADSAKSTPAKESDSVSATSEEKANRREAPLADTYGAPVPGPTDSYLPSGASSLNLPIPVYGVPDAPTNNIVYPAPPPDIPPPVSLPSSAYGLPIVTTNFAAPITASVSTAYIPPLSNSFGGGSIKFEGPSKFIGPSRGPKPSYGPPPPPRPQYGPPRKPQFPSKYPSKFPFKGGFGVHKHVKPLSTYGPPSGYFKDNYSSSKLNFNFNSHNNLLSNINTFAQNSVSGNSNLRGHATVTQYEVPNIGYGVPNIGLNVPNLGLETHSSNLNLLNTNSHGISGQYGAPDISVQIIPTDLGGHGGPSISTEYGSPGGDVLGSPKLQYGPPQPSPHPKPPHPGVPAPPTPPDIKYDGWQPIPGLVSRVPASSYGVPLTGHAEETGDVGFNKDLLPPPLDHDSPGYGSIALGNAYNNKPVSDSYGAPLNTVTGSGGIVSSSGEEVHGQHLSHSQAIDVDIGQDINAVKSIGIEIYPSGSGSIGGHGHNLNVQDTYGAPPQNSYSSGGPYAASHSYNNNPGNIGSSLGFGSFNTFNSHGSFNSHKSHGYKGIGAGRGLIPPSGLYGVPPSGSYGTPLYSNVPHGPSLNALKINPPRHPVVHREPVPPGIFDSIGKGHKHHSHVGSSHGFGSTYLPPPVLDVSKPGSVHGPAAPSSLYSLPNTHSPVSFQNYAHGSSSAGLLQQNLGLSVGGGHAALSSYNVPLNVVDGSYNLPQTHAHTSTGLGGEVVGLDLSHPALTIDLTHDSSLKSSFTTTPDCVLHKTQSVPSLSYGVPSVNSYTASLSSLTTNIGGAHHINSGPSVDISYEVTEPQSYGHDSYDLNVAHSQKVSSATKPNQIEDGKSEGKAYGKTVAKSFGPHSELLQSESIDLNNIKLQGALGSYTLQIQSADGGQGHVPHEQVLNDELLQSILSAIEQPQQNPQSVIKIQKSLEKGKFVTNDTIPSVVGKVADAEIDHSSPVQYVVEKSNEVHANVTEDAETIKQGDHETNFRLLQDNGIALYFSNKQRLKKKADEATPESKKSDEATVNNSH</sequence>
<protein>
    <submittedName>
        <fullName evidence="3">Uncharacterized protein</fullName>
    </submittedName>
</protein>
<proteinExistence type="predicted"/>
<evidence type="ECO:0000256" key="1">
    <source>
        <dbReference type="SAM" id="MobiDB-lite"/>
    </source>
</evidence>
<keyword evidence="4" id="KW-1185">Reference proteome</keyword>
<evidence type="ECO:0000313" key="4">
    <source>
        <dbReference type="Proteomes" id="UP001159042"/>
    </source>
</evidence>